<feature type="region of interest" description="Disordered" evidence="1">
    <location>
        <begin position="29"/>
        <end position="91"/>
    </location>
</feature>
<evidence type="ECO:0000313" key="3">
    <source>
        <dbReference type="Proteomes" id="UP000637239"/>
    </source>
</evidence>
<organism evidence="2 3">
    <name type="scientific">Aspergillus chevalieri</name>
    <name type="common">Eurotium chevalieri</name>
    <dbReference type="NCBI Taxonomy" id="182096"/>
    <lineage>
        <taxon>Eukaryota</taxon>
        <taxon>Fungi</taxon>
        <taxon>Dikarya</taxon>
        <taxon>Ascomycota</taxon>
        <taxon>Pezizomycotina</taxon>
        <taxon>Eurotiomycetes</taxon>
        <taxon>Eurotiomycetidae</taxon>
        <taxon>Eurotiales</taxon>
        <taxon>Aspergillaceae</taxon>
        <taxon>Aspergillus</taxon>
        <taxon>Aspergillus subgen. Aspergillus</taxon>
    </lineage>
</organism>
<dbReference type="KEGG" id="ache:ACHE_60981S"/>
<evidence type="ECO:0000256" key="1">
    <source>
        <dbReference type="SAM" id="MobiDB-lite"/>
    </source>
</evidence>
<dbReference type="AlphaFoldDB" id="A0A7R7VUK3"/>
<gene>
    <name evidence="2" type="ORF">ACHE_60981S</name>
</gene>
<proteinExistence type="predicted"/>
<keyword evidence="3" id="KW-1185">Reference proteome</keyword>
<reference evidence="2" key="2">
    <citation type="submission" date="2021-02" db="EMBL/GenBank/DDBJ databases">
        <title>Aspergillus chevalieri M1 genome sequence.</title>
        <authorList>
            <person name="Kadooka C."/>
            <person name="Mori K."/>
            <person name="Futagami T."/>
        </authorList>
    </citation>
    <scope>NUCLEOTIDE SEQUENCE</scope>
    <source>
        <strain evidence="2">M1</strain>
    </source>
</reference>
<dbReference type="GeneID" id="66985453"/>
<dbReference type="RefSeq" id="XP_043139617.1">
    <property type="nucleotide sequence ID" value="XM_043282216.1"/>
</dbReference>
<accession>A0A7R7VUK3</accession>
<dbReference type="Proteomes" id="UP000637239">
    <property type="component" value="Chromosome 6"/>
</dbReference>
<reference evidence="2" key="1">
    <citation type="submission" date="2021-01" db="EMBL/GenBank/DDBJ databases">
        <authorList>
            <consortium name="Aspergillus chevalieri M1 genome sequencing consortium"/>
            <person name="Kazuki M."/>
            <person name="Futagami T."/>
        </authorList>
    </citation>
    <scope>NUCLEOTIDE SEQUENCE</scope>
    <source>
        <strain evidence="2">M1</strain>
    </source>
</reference>
<sequence length="190" mass="21012">MSLMSVNGDNMDFPFVRGSINASVTTVIPESSTFKVKEEEDKSELSAPTTATTNRAREKTQAMEDENGSPAKKNRTGKKAGPLGPIPMSYEEAGPEDRLIIKMREKDGKQWLDIKAAIEEITGIKFGNTTLKGRYARMKANFVIFEKEHEPILLGVKKDIEDILSLRSRKSPKNFAKMSSGNGVAVTDEE</sequence>
<protein>
    <submittedName>
        <fullName evidence="2">Uncharacterized protein</fullName>
    </submittedName>
</protein>
<evidence type="ECO:0000313" key="2">
    <source>
        <dbReference type="EMBL" id="BCR91095.1"/>
    </source>
</evidence>
<feature type="compositionally biased region" description="Basic and acidic residues" evidence="1">
    <location>
        <begin position="35"/>
        <end position="44"/>
    </location>
</feature>
<dbReference type="EMBL" id="AP024421">
    <property type="protein sequence ID" value="BCR91095.1"/>
    <property type="molecule type" value="Genomic_DNA"/>
</dbReference>
<name>A0A7R7VUK3_ASPCH</name>